<dbReference type="STRING" id="198092.SAMN02745194_03191"/>
<dbReference type="AlphaFoldDB" id="A0A1M6LII5"/>
<dbReference type="EMBL" id="FQZF01000018">
    <property type="protein sequence ID" value="SHJ71001.1"/>
    <property type="molecule type" value="Genomic_DNA"/>
</dbReference>
<evidence type="ECO:0000313" key="3">
    <source>
        <dbReference type="EMBL" id="SHJ71001.1"/>
    </source>
</evidence>
<accession>A0A1M6LII5</accession>
<name>A0A1M6LII5_9PROT</name>
<dbReference type="OrthoDB" id="9771846at2"/>
<gene>
    <name evidence="3" type="ORF">SAMN02745194_03191</name>
</gene>
<protein>
    <submittedName>
        <fullName evidence="3">Polymer biosynthesis protein, WecB/TagA/CpsF family</fullName>
    </submittedName>
</protein>
<organism evidence="3 4">
    <name type="scientific">Muricoccus roseus</name>
    <dbReference type="NCBI Taxonomy" id="198092"/>
    <lineage>
        <taxon>Bacteria</taxon>
        <taxon>Pseudomonadati</taxon>
        <taxon>Pseudomonadota</taxon>
        <taxon>Alphaproteobacteria</taxon>
        <taxon>Acetobacterales</taxon>
        <taxon>Roseomonadaceae</taxon>
        <taxon>Muricoccus</taxon>
    </lineage>
</organism>
<dbReference type="InterPro" id="IPR004629">
    <property type="entry name" value="WecG_TagA_CpsF"/>
</dbReference>
<dbReference type="CDD" id="cd06533">
    <property type="entry name" value="Glyco_transf_WecG_TagA"/>
    <property type="match status" value="1"/>
</dbReference>
<dbReference type="Pfam" id="PF03808">
    <property type="entry name" value="Glyco_tran_WecG"/>
    <property type="match status" value="1"/>
</dbReference>
<sequence>MREISLLGRAPVAPLDLAAAARAIAARDPGLPFAYVVTINAQILLLAEDPATGLRAAHEEAWLRLNDSGILARLHRWALDEAVPMAAGSDLCVALLNGVIRPEDPITIIGGGPRIAEALRARFGLRHIAQHEPPMGYIDRPEAREAAIRFIEDHPARITFVATGAPRSERLMQAVARRGKASGIGIAVGSGLLFAADLTPRAPAWMRRYGLEWLHRAFTEPQRLGRRYAADMLPLLRLAIAARRARGAGRS</sequence>
<keyword evidence="1" id="KW-0328">Glycosyltransferase</keyword>
<evidence type="ECO:0000313" key="4">
    <source>
        <dbReference type="Proteomes" id="UP000184387"/>
    </source>
</evidence>
<dbReference type="Proteomes" id="UP000184387">
    <property type="component" value="Unassembled WGS sequence"/>
</dbReference>
<dbReference type="PANTHER" id="PTHR34136:SF1">
    <property type="entry name" value="UDP-N-ACETYL-D-MANNOSAMINURONIC ACID TRANSFERASE"/>
    <property type="match status" value="1"/>
</dbReference>
<proteinExistence type="predicted"/>
<keyword evidence="4" id="KW-1185">Reference proteome</keyword>
<reference evidence="3 4" key="1">
    <citation type="submission" date="2016-11" db="EMBL/GenBank/DDBJ databases">
        <authorList>
            <person name="Jaros S."/>
            <person name="Januszkiewicz K."/>
            <person name="Wedrychowicz H."/>
        </authorList>
    </citation>
    <scope>NUCLEOTIDE SEQUENCE [LARGE SCALE GENOMIC DNA]</scope>
    <source>
        <strain evidence="3 4">DSM 14916</strain>
    </source>
</reference>
<dbReference type="RefSeq" id="WP_073136451.1">
    <property type="nucleotide sequence ID" value="NZ_FQZF01000018.1"/>
</dbReference>
<evidence type="ECO:0000256" key="1">
    <source>
        <dbReference type="ARBA" id="ARBA00022676"/>
    </source>
</evidence>
<keyword evidence="2" id="KW-0808">Transferase</keyword>
<dbReference type="GO" id="GO:0016758">
    <property type="term" value="F:hexosyltransferase activity"/>
    <property type="evidence" value="ECO:0007669"/>
    <property type="project" value="TreeGrafter"/>
</dbReference>
<dbReference type="PANTHER" id="PTHR34136">
    <property type="match status" value="1"/>
</dbReference>
<evidence type="ECO:0000256" key="2">
    <source>
        <dbReference type="ARBA" id="ARBA00022679"/>
    </source>
</evidence>